<gene>
    <name evidence="1" type="ORF">V2W30_24820</name>
</gene>
<reference evidence="1" key="1">
    <citation type="journal article" date="2025" name="Int. J. Syst. Evol. Microbiol.">
        <title>Streptomyces citrinus sp. nov., with yellow diffusible pigment.</title>
        <authorList>
            <person name="He Y."/>
            <person name="Yang E."/>
            <person name="Xu J."/>
            <person name="Sun Y."/>
            <person name="Sun L."/>
        </authorList>
    </citation>
    <scope>NUCLEOTIDE SEQUENCE</scope>
    <source>
        <strain evidence="1">Q6</strain>
    </source>
</reference>
<protein>
    <submittedName>
        <fullName evidence="1">AroM family protein</fullName>
    </submittedName>
</protein>
<organism evidence="1 2">
    <name type="scientific">Streptomyces citrinus</name>
    <dbReference type="NCBI Taxonomy" id="3118173"/>
    <lineage>
        <taxon>Bacteria</taxon>
        <taxon>Bacillati</taxon>
        <taxon>Actinomycetota</taxon>
        <taxon>Actinomycetes</taxon>
        <taxon>Kitasatosporales</taxon>
        <taxon>Streptomycetaceae</taxon>
        <taxon>Streptomyces</taxon>
    </lineage>
</organism>
<keyword evidence="2" id="KW-1185">Reference proteome</keyword>
<accession>A0ACD5AGB8</accession>
<proteinExistence type="predicted"/>
<sequence>MEQGKAVGTTVRALAFVTIGQAPRPDLSEAVEAALPTTVRARHAGVLDGLDRAGALARFGAAPGAPGTLISRLQDGSTVTLDAAAVGAGLQERIDELERDGVDVIVVLCTGEFPGLRARRARLIEPDALVTAYVETLLAGNPTGVIVPLPEQVADAREKWRGLAPAPAFATASPYAEDDAGLLAAARALVDDGAQALVLDCMGYAERHRAALRRGGVTVPVLTSGAMVGAWTGPLLG</sequence>
<dbReference type="EMBL" id="CP146022">
    <property type="protein sequence ID" value="WWQ66232.1"/>
    <property type="molecule type" value="Genomic_DNA"/>
</dbReference>
<name>A0ACD5AGB8_9ACTN</name>
<dbReference type="Proteomes" id="UP001432251">
    <property type="component" value="Chromosome"/>
</dbReference>
<evidence type="ECO:0000313" key="2">
    <source>
        <dbReference type="Proteomes" id="UP001432251"/>
    </source>
</evidence>
<evidence type="ECO:0000313" key="1">
    <source>
        <dbReference type="EMBL" id="WWQ66232.1"/>
    </source>
</evidence>